<keyword evidence="2" id="KW-1133">Transmembrane helix</keyword>
<evidence type="ECO:0000256" key="2">
    <source>
        <dbReference type="SAM" id="Phobius"/>
    </source>
</evidence>
<gene>
    <name evidence="3" type="ORF">H9623_07835</name>
</gene>
<evidence type="ECO:0000313" key="4">
    <source>
        <dbReference type="Proteomes" id="UP000822993"/>
    </source>
</evidence>
<evidence type="ECO:0000313" key="3">
    <source>
        <dbReference type="EMBL" id="MBE7700213.1"/>
    </source>
</evidence>
<proteinExistence type="predicted"/>
<sequence>MSDRTRRSARAVNDTLSSIDSEKIKDQAAELAALVGEAGTKAQSSAAHLAGQTKDWGQPKVEAFVEWVTPRLEKAWQDSLQAAAPRVEKAAEKAGPAIDTAHDKLVDEVLPKIVASFNAAAAAAADSASRNVEAAAAATAASAVAAGTASKKAARKTAKKAAKAAKRGIDSSAASAKKAAKAAPARLTAAADMADPQKKSKALWWVVGGVTAAGGAYVLWRRAQPTTDPWAEPWDQVPASTFEDARAAVNNAAEAVGEAAGVAVAKGRETTGKVQEAVTDAGEKITGKAKDAVSEAKEATRKATSRAKDAAPSGSEGDAAGDDTKPTV</sequence>
<accession>A0A9D5U8P4</accession>
<dbReference type="EMBL" id="JACSPN010000007">
    <property type="protein sequence ID" value="MBE7700213.1"/>
    <property type="molecule type" value="Genomic_DNA"/>
</dbReference>
<name>A0A9D5U8P4_9CELL</name>
<feature type="compositionally biased region" description="Basic and acidic residues" evidence="1">
    <location>
        <begin position="286"/>
        <end position="309"/>
    </location>
</feature>
<keyword evidence="4" id="KW-1185">Reference proteome</keyword>
<keyword evidence="2" id="KW-0812">Transmembrane</keyword>
<reference evidence="3 4" key="1">
    <citation type="submission" date="2020-08" db="EMBL/GenBank/DDBJ databases">
        <title>A Genomic Blueprint of the Chicken Gut Microbiome.</title>
        <authorList>
            <person name="Gilroy R."/>
            <person name="Ravi A."/>
            <person name="Getino M."/>
            <person name="Pursley I."/>
            <person name="Horton D.L."/>
            <person name="Alikhan N.-F."/>
            <person name="Baker D."/>
            <person name="Gharbi K."/>
            <person name="Hall N."/>
            <person name="Watson M."/>
            <person name="Adriaenssens E.M."/>
            <person name="Foster-Nyarko E."/>
            <person name="Jarju S."/>
            <person name="Secka A."/>
            <person name="Antonio M."/>
            <person name="Oren A."/>
            <person name="Chaudhuri R."/>
            <person name="La Ragione R.M."/>
            <person name="Hildebrand F."/>
            <person name="Pallen M.J."/>
        </authorList>
    </citation>
    <scope>NUCLEOTIDE SEQUENCE [LARGE SCALE GENOMIC DNA]</scope>
    <source>
        <strain evidence="3 4">Sa1BUA8</strain>
    </source>
</reference>
<organism evidence="3 4">
    <name type="scientific">Oerskovia douganii</name>
    <dbReference type="NCBI Taxonomy" id="2762210"/>
    <lineage>
        <taxon>Bacteria</taxon>
        <taxon>Bacillati</taxon>
        <taxon>Actinomycetota</taxon>
        <taxon>Actinomycetes</taxon>
        <taxon>Micrococcales</taxon>
        <taxon>Cellulomonadaceae</taxon>
        <taxon>Oerskovia</taxon>
    </lineage>
</organism>
<dbReference type="RefSeq" id="WP_193719489.1">
    <property type="nucleotide sequence ID" value="NZ_JACSPN010000007.1"/>
</dbReference>
<dbReference type="Proteomes" id="UP000822993">
    <property type="component" value="Unassembled WGS sequence"/>
</dbReference>
<keyword evidence="2" id="KW-0472">Membrane</keyword>
<protein>
    <submittedName>
        <fullName evidence="3">Uncharacterized protein</fullName>
    </submittedName>
</protein>
<dbReference type="AlphaFoldDB" id="A0A9D5U8P4"/>
<feature type="region of interest" description="Disordered" evidence="1">
    <location>
        <begin position="286"/>
        <end position="328"/>
    </location>
</feature>
<evidence type="ECO:0000256" key="1">
    <source>
        <dbReference type="SAM" id="MobiDB-lite"/>
    </source>
</evidence>
<comment type="caution">
    <text evidence="3">The sequence shown here is derived from an EMBL/GenBank/DDBJ whole genome shotgun (WGS) entry which is preliminary data.</text>
</comment>
<feature type="transmembrane region" description="Helical" evidence="2">
    <location>
        <begin position="202"/>
        <end position="220"/>
    </location>
</feature>